<dbReference type="KEGG" id="ccur:IAR63_07365"/>
<protein>
    <submittedName>
        <fullName evidence="5">SBBP repeat-containing protein</fullName>
    </submittedName>
</protein>
<dbReference type="RefSeq" id="WP_187707115.1">
    <property type="nucleotide sequence ID" value="NZ_CP060822.1"/>
</dbReference>
<evidence type="ECO:0000313" key="6">
    <source>
        <dbReference type="Proteomes" id="UP000516013"/>
    </source>
</evidence>
<dbReference type="PANTHER" id="PTHR35580">
    <property type="entry name" value="CELL SURFACE GLYCOPROTEIN (S-LAYER PROTEIN)-LIKE PROTEIN"/>
    <property type="match status" value="1"/>
</dbReference>
<keyword evidence="1" id="KW-0732">Signal</keyword>
<proteinExistence type="predicted"/>
<keyword evidence="2" id="KW-0677">Repeat</keyword>
<dbReference type="GO" id="GO:0016020">
    <property type="term" value="C:membrane"/>
    <property type="evidence" value="ECO:0007669"/>
    <property type="project" value="InterPro"/>
</dbReference>
<feature type="domain" description="Calx-beta" evidence="4">
    <location>
        <begin position="933"/>
        <end position="1040"/>
    </location>
</feature>
<dbReference type="Pfam" id="PF13448">
    <property type="entry name" value="DUF4114"/>
    <property type="match status" value="1"/>
</dbReference>
<keyword evidence="3" id="KW-0106">Calcium</keyword>
<dbReference type="GO" id="GO:0007154">
    <property type="term" value="P:cell communication"/>
    <property type="evidence" value="ECO:0007669"/>
    <property type="project" value="InterPro"/>
</dbReference>
<evidence type="ECO:0000256" key="1">
    <source>
        <dbReference type="ARBA" id="ARBA00022729"/>
    </source>
</evidence>
<dbReference type="SUPFAM" id="SSF101898">
    <property type="entry name" value="NHL repeat"/>
    <property type="match status" value="1"/>
</dbReference>
<evidence type="ECO:0000256" key="2">
    <source>
        <dbReference type="ARBA" id="ARBA00022737"/>
    </source>
</evidence>
<accession>A0A7H0F430</accession>
<dbReference type="SMART" id="SM00237">
    <property type="entry name" value="Calx_beta"/>
    <property type="match status" value="4"/>
</dbReference>
<sequence length="1520" mass="158117">MAKITNQGLNSALHQLWVFSLSGDFWQVLDTAFGTEYNRENAQILRLQWQKGDFSQLSQIEIVDSGILGDGNGAYSSSENRIYLSSKLIEKGTLGLVSKVLIEEIGHYVDAYINTVDSPGDEGAIFAALVLGEGLNKDEISRLKAEEDLASVTIDGKTVEVEKNGSILPVVAWTRLLGTSGIDFGADLTVGTDGSLYVVGFTEGNLDGSNRGLQDAFIAKYDENGTNVWKKQFGTVAGDIADAVTISGDGFIYVAGVTGGNLGGQNSTGLGAFIRKYDPDGNEVWTQLVDINTGSLNIAYAVVAGSDSSIYISGSTIDPTQTSVGGQLLSDAFVSKYDSSGTKIWTKLLGTLSGNEEAIALTVGSDQSIYVTGYTEWKLDGENYNGATDVFVSKYDPNGNRIWTRVLGTIEDETPSGLATDSSGFIYVSGTSGGNLDGQPNSGLSDVFISKYSSDGSKVWTKLIGTSGDDLGSLSIGNDNSIYLGVSPDIQLDPNSYLGFQASESFITKYSTNGDQIWKSPPLLTGSNYPTTLTTGKDGSIYLGGITDSNLDGQNNSGSFDVFITKLEDDVPTLAIAPENANQPEGDSGSKAFTFIVNRSGYILTPVSVDYTVQSPVLTAVIDGMESAIGDDFVGGVFPSGRVNFVGNETSKVITVNVQGDTTPEVDGDFPSVDVFTVTLSNATGGATITTATAVGTIQNDDVVVAPGLAIASTGATQTEGNSGTKAFPFTVTRSGDTTSSSSANWAVTGFGTNQADVTDFGGTLPTGTVNFTAGETSKTIIVDVLGDTTVEPDEGFTVTLSNPTNATITTATAVGTIQNDDVVAPGLAIASTGATQTEGNSGTKAFPFTVTRSGDTTSSSSANWAVTGFGTNQADVTDFGGTLPTGTVNFTAGETSKTIIVDVLGDTTVEPDEGFTVTLSNPTNATITTATAVGTIQNDDVVAPGLAIAPTNAIQTEGNIGTKAFTFTVTRSGDTTSSSSANWAVTGSSTNQADVTDFGGTLPSGMVSFAAGETSQIITVNVSGDTTFEPDEGFTVTLSNPIGAVLGTSSVGTNIRESASGGYGVTEKFYNISSGDGIFTLNYNMYGIPDKAEILVNNVLQNQTNGFVSGGGSLDLNSVKLKAGDQVKVIITGNDPDTGWDYSVDYSGGISSLNYIASGVIINDDTQVTQVNLAVSPTTVTEDGNNNLIYTFTRTGSITNTLAVNYTIGGTATLDTDYTGIISAGTTKTVTFAAGSSTATVTIDPIADTTVEGDETVELTLAPGTGYNIDTTSVVTGTITNDDRTLTPITNYAPNVNISTGLVFSTNGGGNLSLDTNRLSMSNEVTGVQNGTKSNFNHLFGLYEVVDADGGINTGSGIVKPGDRDYAFHALTTARVKDFIVQAGNSDIPSTATQLGSGVSLQGNKFYAPFVIANCGTYFPNLQQGVEDFIAAENGDVNRFANAPKHVRDLVATEVGNEFNNAPRFVQEPVAYFSFGSANPDKSPHLRSYGNGVYGFEDLPATATQYSNNDFNDAVFALS</sequence>
<evidence type="ECO:0000256" key="3">
    <source>
        <dbReference type="ARBA" id="ARBA00022837"/>
    </source>
</evidence>
<dbReference type="InterPro" id="IPR010620">
    <property type="entry name" value="SBBP_repeat"/>
</dbReference>
<organism evidence="5 6">
    <name type="scientific">Cylindrospermopsis curvispora GIHE-G1</name>
    <dbReference type="NCBI Taxonomy" id="2666332"/>
    <lineage>
        <taxon>Bacteria</taxon>
        <taxon>Bacillati</taxon>
        <taxon>Cyanobacteriota</taxon>
        <taxon>Cyanophyceae</taxon>
        <taxon>Nostocales</taxon>
        <taxon>Aphanizomenonaceae</taxon>
        <taxon>Cylindrospermopsis</taxon>
    </lineage>
</organism>
<name>A0A7H0F430_9CYAN</name>
<dbReference type="EMBL" id="CP060822">
    <property type="protein sequence ID" value="QNP30796.1"/>
    <property type="molecule type" value="Genomic_DNA"/>
</dbReference>
<dbReference type="Proteomes" id="UP000516013">
    <property type="component" value="Chromosome"/>
</dbReference>
<gene>
    <name evidence="5" type="ORF">IAR63_07365</name>
</gene>
<dbReference type="Pfam" id="PF03160">
    <property type="entry name" value="Calx-beta"/>
    <property type="match status" value="5"/>
</dbReference>
<dbReference type="SUPFAM" id="SSF141072">
    <property type="entry name" value="CalX-like"/>
    <property type="match status" value="5"/>
</dbReference>
<dbReference type="Pfam" id="PF06739">
    <property type="entry name" value="SBBP"/>
    <property type="match status" value="1"/>
</dbReference>
<dbReference type="InterPro" id="IPR003644">
    <property type="entry name" value="Calx_beta"/>
</dbReference>
<reference evidence="5 6" key="1">
    <citation type="submission" date="2020-08" db="EMBL/GenBank/DDBJ databases">
        <title>Complete genome sequence of Raphidiopsis curvispora isolated from drinking water reservoir in South Korea.</title>
        <authorList>
            <person name="Jeong J."/>
        </authorList>
    </citation>
    <scope>NUCLEOTIDE SEQUENCE [LARGE SCALE GENOMIC DNA]</scope>
    <source>
        <strain evidence="5 6">GIHE-G1</strain>
    </source>
</reference>
<dbReference type="Gene3D" id="2.60.40.2030">
    <property type="match status" value="5"/>
</dbReference>
<feature type="domain" description="Calx-beta" evidence="4">
    <location>
        <begin position="694"/>
        <end position="802"/>
    </location>
</feature>
<dbReference type="InterPro" id="IPR038081">
    <property type="entry name" value="CalX-like_sf"/>
</dbReference>
<evidence type="ECO:0000259" key="4">
    <source>
        <dbReference type="SMART" id="SM00237"/>
    </source>
</evidence>
<dbReference type="InterPro" id="IPR052918">
    <property type="entry name" value="Motility_Chemotaxis_Reg"/>
</dbReference>
<feature type="domain" description="Calx-beta" evidence="4">
    <location>
        <begin position="1159"/>
        <end position="1263"/>
    </location>
</feature>
<dbReference type="PANTHER" id="PTHR35580:SF1">
    <property type="entry name" value="PHYTASE-LIKE DOMAIN-CONTAINING PROTEIN"/>
    <property type="match status" value="1"/>
</dbReference>
<keyword evidence="6" id="KW-1185">Reference proteome</keyword>
<evidence type="ECO:0000313" key="5">
    <source>
        <dbReference type="EMBL" id="QNP30796.1"/>
    </source>
</evidence>
<feature type="domain" description="Calx-beta" evidence="4">
    <location>
        <begin position="814"/>
        <end position="921"/>
    </location>
</feature>
<dbReference type="InterPro" id="IPR025193">
    <property type="entry name" value="DUF4114"/>
</dbReference>